<reference evidence="2 3" key="1">
    <citation type="journal article" date="2008" name="PLoS Genet.">
        <title>Complete genome sequence of the complex carbohydrate-degrading marine bacterium, Saccharophagus degradans strain 2-40 T.</title>
        <authorList>
            <person name="Weiner R.M."/>
            <person name="Taylor L.E.II."/>
            <person name="Henrissat B."/>
            <person name="Hauser L."/>
            <person name="Land M."/>
            <person name="Coutinho P.M."/>
            <person name="Rancurel C."/>
            <person name="Saunders E.H."/>
            <person name="Longmire A.G."/>
            <person name="Zhang H."/>
            <person name="Bayer E.A."/>
            <person name="Gilbert H.J."/>
            <person name="Larimer F."/>
            <person name="Zhulin I.B."/>
            <person name="Ekborg N.A."/>
            <person name="Lamed R."/>
            <person name="Richardson P.M."/>
            <person name="Borovok I."/>
            <person name="Hutcheson S."/>
        </authorList>
    </citation>
    <scope>NUCLEOTIDE SEQUENCE [LARGE SCALE GENOMIC DNA]</scope>
    <source>
        <strain evidence="3">2-40 / ATCC 43961 / DSM 17024</strain>
    </source>
</reference>
<keyword evidence="1" id="KW-1133">Transmembrane helix</keyword>
<organism evidence="2 3">
    <name type="scientific">Saccharophagus degradans (strain 2-40 / ATCC 43961 / DSM 17024)</name>
    <dbReference type="NCBI Taxonomy" id="203122"/>
    <lineage>
        <taxon>Bacteria</taxon>
        <taxon>Pseudomonadati</taxon>
        <taxon>Pseudomonadota</taxon>
        <taxon>Gammaproteobacteria</taxon>
        <taxon>Cellvibrionales</taxon>
        <taxon>Cellvibrionaceae</taxon>
        <taxon>Saccharophagus</taxon>
    </lineage>
</organism>
<dbReference type="EMBL" id="CP000282">
    <property type="protein sequence ID" value="ABD82237.1"/>
    <property type="molecule type" value="Genomic_DNA"/>
</dbReference>
<gene>
    <name evidence="2" type="ordered locus">Sde_2980</name>
</gene>
<proteinExistence type="predicted"/>
<feature type="transmembrane region" description="Helical" evidence="1">
    <location>
        <begin position="78"/>
        <end position="94"/>
    </location>
</feature>
<dbReference type="AlphaFoldDB" id="Q21GE2"/>
<evidence type="ECO:0000313" key="2">
    <source>
        <dbReference type="EMBL" id="ABD82237.1"/>
    </source>
</evidence>
<keyword evidence="1" id="KW-0472">Membrane</keyword>
<sequence length="163" mass="18530">MNKLYHCIGSVIYTLIYVILAIFFVQLYRGMYMELVPWKYELARPIVTFAETSGVFLFSLLLLLVANTFFIGLNTHRLGWACAISFFYFTYFSIDGVHMAYLFLAGLLSFPQNALFIFSIITPPVVGYALNKAVVPTPKATRYILHSIRSTSQTIALRFGGRL</sequence>
<accession>Q21GE2</accession>
<keyword evidence="1" id="KW-0812">Transmembrane</keyword>
<keyword evidence="3" id="KW-1185">Reference proteome</keyword>
<dbReference type="KEGG" id="sde:Sde_2980"/>
<dbReference type="Proteomes" id="UP000001947">
    <property type="component" value="Chromosome"/>
</dbReference>
<feature type="transmembrane region" description="Helical" evidence="1">
    <location>
        <begin position="46"/>
        <end position="66"/>
    </location>
</feature>
<dbReference type="HOGENOM" id="CLU_1625863_0_0_6"/>
<protein>
    <submittedName>
        <fullName evidence="2">Uncharacterized protein</fullName>
    </submittedName>
</protein>
<dbReference type="STRING" id="203122.Sde_2980"/>
<feature type="transmembrane region" description="Helical" evidence="1">
    <location>
        <begin position="7"/>
        <end position="26"/>
    </location>
</feature>
<evidence type="ECO:0000313" key="3">
    <source>
        <dbReference type="Proteomes" id="UP000001947"/>
    </source>
</evidence>
<name>Q21GE2_SACD2</name>
<evidence type="ECO:0000256" key="1">
    <source>
        <dbReference type="SAM" id="Phobius"/>
    </source>
</evidence>